<accession>A0A8R1UY69</accession>
<proteinExistence type="predicted"/>
<accession>A0A2A6CEF1</accession>
<protein>
    <submittedName>
        <fullName evidence="1">Uncharacterized protein</fullName>
    </submittedName>
</protein>
<dbReference type="EnsemblMetazoa" id="PPA43216.1">
    <property type="protein sequence ID" value="PPA43216.1"/>
    <property type="gene ID" value="WBGene00281585"/>
</dbReference>
<reference evidence="2" key="1">
    <citation type="journal article" date="2008" name="Nat. Genet.">
        <title>The Pristionchus pacificus genome provides a unique perspective on nematode lifestyle and parasitism.</title>
        <authorList>
            <person name="Dieterich C."/>
            <person name="Clifton S.W."/>
            <person name="Schuster L.N."/>
            <person name="Chinwalla A."/>
            <person name="Delehaunty K."/>
            <person name="Dinkelacker I."/>
            <person name="Fulton L."/>
            <person name="Fulton R."/>
            <person name="Godfrey J."/>
            <person name="Minx P."/>
            <person name="Mitreva M."/>
            <person name="Roeseler W."/>
            <person name="Tian H."/>
            <person name="Witte H."/>
            <person name="Yang S.P."/>
            <person name="Wilson R.K."/>
            <person name="Sommer R.J."/>
        </authorList>
    </citation>
    <scope>NUCLEOTIDE SEQUENCE [LARGE SCALE GENOMIC DNA]</scope>
    <source>
        <strain evidence="2">PS312</strain>
    </source>
</reference>
<reference evidence="1" key="2">
    <citation type="submission" date="2022-06" db="UniProtKB">
        <authorList>
            <consortium name="EnsemblMetazoa"/>
        </authorList>
    </citation>
    <scope>IDENTIFICATION</scope>
    <source>
        <strain evidence="1">PS312</strain>
    </source>
</reference>
<gene>
    <name evidence="1" type="primary">WBGene00281585</name>
</gene>
<sequence length="196" mass="22679">YDGDDKGQEDDAKRRKANRYFEDTSVCFGLTLLENTFSFVYASAICKDDSEKCSHKKGQSPRKGPCKKDNACALEQAKPKPTHLPGGWIEELDEITKARGLKMTRDEFFTNYILPFYQDINSIQEKIDMRKKKLSEPNKYDQQPTINSEVMKWLDEYNYIPGWFPPENNPARPAPCRPPTGPNRPHAFLWLVQIEI</sequence>
<organism evidence="1 2">
    <name type="scientific">Pristionchus pacificus</name>
    <name type="common">Parasitic nematode worm</name>
    <dbReference type="NCBI Taxonomy" id="54126"/>
    <lineage>
        <taxon>Eukaryota</taxon>
        <taxon>Metazoa</taxon>
        <taxon>Ecdysozoa</taxon>
        <taxon>Nematoda</taxon>
        <taxon>Chromadorea</taxon>
        <taxon>Rhabditida</taxon>
        <taxon>Rhabditina</taxon>
        <taxon>Diplogasteromorpha</taxon>
        <taxon>Diplogasteroidea</taxon>
        <taxon>Neodiplogasteridae</taxon>
        <taxon>Pristionchus</taxon>
    </lineage>
</organism>
<dbReference type="Proteomes" id="UP000005239">
    <property type="component" value="Unassembled WGS sequence"/>
</dbReference>
<dbReference type="AlphaFoldDB" id="A0A2A6CEF1"/>
<evidence type="ECO:0000313" key="1">
    <source>
        <dbReference type="EnsemblMetazoa" id="PPA43216.1"/>
    </source>
</evidence>
<keyword evidence="2" id="KW-1185">Reference proteome</keyword>
<evidence type="ECO:0000313" key="2">
    <source>
        <dbReference type="Proteomes" id="UP000005239"/>
    </source>
</evidence>
<name>A0A2A6CEF1_PRIPA</name>